<dbReference type="GO" id="GO:0003677">
    <property type="term" value="F:DNA binding"/>
    <property type="evidence" value="ECO:0007669"/>
    <property type="project" value="UniProtKB-UniRule"/>
</dbReference>
<dbReference type="PANTHER" id="PTHR36079">
    <property type="entry name" value="PROTEIN LEAFY"/>
    <property type="match status" value="1"/>
</dbReference>
<feature type="domain" description="Floricaula/Leafy protein SAM" evidence="2">
    <location>
        <begin position="77"/>
        <end position="153"/>
    </location>
</feature>
<name>A9P2C1_PICSI</name>
<evidence type="ECO:0000259" key="2">
    <source>
        <dbReference type="Pfam" id="PF01698"/>
    </source>
</evidence>
<evidence type="ECO:0000256" key="1">
    <source>
        <dbReference type="RuleBase" id="RU366064"/>
    </source>
</evidence>
<dbReference type="EMBL" id="BT071035">
    <property type="protein sequence ID" value="ACN40517.1"/>
    <property type="molecule type" value="mRNA"/>
</dbReference>
<keyword evidence="1" id="KW-0010">Activator</keyword>
<keyword evidence="1" id="KW-0238">DNA-binding</keyword>
<comment type="similarity">
    <text evidence="1">Belongs to the FLO/LFY family.</text>
</comment>
<dbReference type="AlphaFoldDB" id="A9P2C1"/>
<protein>
    <recommendedName>
        <fullName evidence="1">Floricaula/leafy-like transcription factor</fullName>
    </recommendedName>
</protein>
<keyword evidence="1" id="KW-0539">Nucleus</keyword>
<sequence>MQSHWMVERSLGLEVFWRSALHSTSEKNMDAEHFPVGFFRWDQRPAPAAAAPAATTTVFNKDHGRPLEIILPMNGRKELKSLEDLFREYGVRYSTLAKMTEMGFTANTLVNMTEEEIEDLMKTLVEIYHMDLLIGERYGIKSAIRAEKKRLQDCLEMQRLEILSEAERKRILHDDQNTFAAAMTSEGYKSSVSSCQAQWCCLHKQT</sequence>
<reference evidence="4" key="2">
    <citation type="submission" date="2009-02" db="EMBL/GenBank/DDBJ databases">
        <title>Full length sequence-verified cDNA sequences from Sitka spruce (Picea sitchensis).</title>
        <authorList>
            <person name="Reid K.E."/>
            <person name="Liao N."/>
            <person name="Ralph S."/>
            <person name="Kolosova N."/>
            <person name="Oddy C."/>
            <person name="Moore R."/>
            <person name="Mayo M."/>
            <person name="Wagner S."/>
            <person name="King J."/>
            <person name="Yanchuk A."/>
            <person name="Holt R."/>
            <person name="Jones S."/>
            <person name="Marra M."/>
            <person name="Ritland C.E."/>
            <person name="Ritland K."/>
            <person name="Bohlmann J."/>
        </authorList>
    </citation>
    <scope>NUCLEOTIDE SEQUENCE</scope>
    <source>
        <tissue evidence="4">Green portion of the leader tissue</tissue>
    </source>
</reference>
<dbReference type="EMBL" id="EF087799">
    <property type="protein sequence ID" value="ABK27032.1"/>
    <property type="molecule type" value="mRNA"/>
</dbReference>
<proteinExistence type="evidence at transcript level"/>
<dbReference type="InterPro" id="IPR035079">
    <property type="entry name" value="LFY_SAM"/>
</dbReference>
<evidence type="ECO:0000313" key="3">
    <source>
        <dbReference type="EMBL" id="ABK27032.1"/>
    </source>
</evidence>
<dbReference type="PANTHER" id="PTHR36079:SF1">
    <property type="entry name" value="PROTEIN LEAFY"/>
    <property type="match status" value="1"/>
</dbReference>
<accession>A9P2C1</accession>
<dbReference type="GO" id="GO:0006355">
    <property type="term" value="P:regulation of DNA-templated transcription"/>
    <property type="evidence" value="ECO:0007669"/>
    <property type="project" value="UniProtKB-UniRule"/>
</dbReference>
<comment type="function">
    <text evidence="1">Probable transcription factor.</text>
</comment>
<organism evidence="3">
    <name type="scientific">Picea sitchensis</name>
    <name type="common">Sitka spruce</name>
    <name type="synonym">Pinus sitchensis</name>
    <dbReference type="NCBI Taxonomy" id="3332"/>
    <lineage>
        <taxon>Eukaryota</taxon>
        <taxon>Viridiplantae</taxon>
        <taxon>Streptophyta</taxon>
        <taxon>Embryophyta</taxon>
        <taxon>Tracheophyta</taxon>
        <taxon>Spermatophyta</taxon>
        <taxon>Pinopsida</taxon>
        <taxon>Pinidae</taxon>
        <taxon>Conifers I</taxon>
        <taxon>Pinales</taxon>
        <taxon>Pinaceae</taxon>
        <taxon>Picea</taxon>
    </lineage>
</organism>
<keyword evidence="1" id="KW-0804">Transcription</keyword>
<keyword evidence="1" id="KW-0805">Transcription regulation</keyword>
<evidence type="ECO:0000313" key="4">
    <source>
        <dbReference type="EMBL" id="ACN40517.1"/>
    </source>
</evidence>
<dbReference type="Pfam" id="PF01698">
    <property type="entry name" value="SAM_LFY"/>
    <property type="match status" value="1"/>
</dbReference>
<dbReference type="InterPro" id="IPR002910">
    <property type="entry name" value="FLO_LFY"/>
</dbReference>
<comment type="subcellular location">
    <subcellularLocation>
        <location evidence="1">Nucleus</location>
    </subcellularLocation>
</comment>
<dbReference type="GO" id="GO:0005634">
    <property type="term" value="C:nucleus"/>
    <property type="evidence" value="ECO:0007669"/>
    <property type="project" value="UniProtKB-SubCell"/>
</dbReference>
<reference evidence="3" key="1">
    <citation type="journal article" date="2008" name="BMC Genomics">
        <title>A conifer genomics resource of 200,000 spruce (Picea spp.) ESTs and 6,464 high-quality, sequence-finished full-length cDNAs for Sitka spruce (Picea sitchensis).</title>
        <authorList>
            <person name="Ralph S.G."/>
            <person name="Chun H.J."/>
            <person name="Kolosova N."/>
            <person name="Cooper D."/>
            <person name="Oddy C."/>
            <person name="Ritland C.E."/>
            <person name="Kirkpatrick R."/>
            <person name="Moore R."/>
            <person name="Barber S."/>
            <person name="Holt R.A."/>
            <person name="Jones S.J."/>
            <person name="Marra M.A."/>
            <person name="Douglas C.J."/>
            <person name="Ritland K."/>
            <person name="Bohlmann J."/>
        </authorList>
    </citation>
    <scope>NUCLEOTIDE SEQUENCE</scope>
    <source>
        <tissue evidence="3">Green portion of the leader tissue</tissue>
    </source>
</reference>